<dbReference type="EMBL" id="JBEAFC010000011">
    <property type="protein sequence ID" value="KAL1535914.1"/>
    <property type="molecule type" value="Genomic_DNA"/>
</dbReference>
<keyword evidence="4" id="KW-1185">Reference proteome</keyword>
<comment type="caution">
    <text evidence="3">The sequence shown here is derived from an EMBL/GenBank/DDBJ whole genome shotgun (WGS) entry which is preliminary data.</text>
</comment>
<dbReference type="InterPro" id="IPR004146">
    <property type="entry name" value="DC1"/>
</dbReference>
<sequence>MGKPTAAAAADPTSITHFSHPHPLHLSNNHPQTPHCSACNLAAAAAIYACINCNFALHPKCSQLPHQITHPFDQSHALTLYPKPVYPEALFNCDACGNRGAAFSYHCSPCGIDLHTTCASLPLKLTHRLHAHALDLTFSAPYPGNSFSCDICKKLGSKMWLYRCAACEFDVHLTCVAAVVPPPPQRTHAVARSFAPAQNRPPNNVVGGYGAYQGGVVAQPVYGGVRPVNRLGDQILLAAVEGAAGGVAQSATGVLLQGLFGTGGGGGGGGGGNGIFVDVVGMDGGASIDGAADGGYSGGDGSY</sequence>
<dbReference type="InterPro" id="IPR013087">
    <property type="entry name" value="Znf_C2H2_type"/>
</dbReference>
<evidence type="ECO:0000313" key="3">
    <source>
        <dbReference type="EMBL" id="KAL1535914.1"/>
    </source>
</evidence>
<dbReference type="PROSITE" id="PS00028">
    <property type="entry name" value="ZINC_FINGER_C2H2_1"/>
    <property type="match status" value="1"/>
</dbReference>
<dbReference type="Gene3D" id="3.30.40.10">
    <property type="entry name" value="Zinc/RING finger domain, C3HC4 (zinc finger)"/>
    <property type="match status" value="1"/>
</dbReference>
<dbReference type="Pfam" id="PF03107">
    <property type="entry name" value="C1_2"/>
    <property type="match status" value="3"/>
</dbReference>
<dbReference type="SUPFAM" id="SSF57889">
    <property type="entry name" value="Cysteine-rich domain"/>
    <property type="match status" value="1"/>
</dbReference>
<accession>A0ABD1FY58</accession>
<proteinExistence type="predicted"/>
<dbReference type="Proteomes" id="UP001567538">
    <property type="component" value="Unassembled WGS sequence"/>
</dbReference>
<organism evidence="3 4">
    <name type="scientific">Salvia divinorum</name>
    <name type="common">Maria pastora</name>
    <name type="synonym">Diviner's sage</name>
    <dbReference type="NCBI Taxonomy" id="28513"/>
    <lineage>
        <taxon>Eukaryota</taxon>
        <taxon>Viridiplantae</taxon>
        <taxon>Streptophyta</taxon>
        <taxon>Embryophyta</taxon>
        <taxon>Tracheophyta</taxon>
        <taxon>Spermatophyta</taxon>
        <taxon>Magnoliopsida</taxon>
        <taxon>eudicotyledons</taxon>
        <taxon>Gunneridae</taxon>
        <taxon>Pentapetalae</taxon>
        <taxon>asterids</taxon>
        <taxon>lamiids</taxon>
        <taxon>Lamiales</taxon>
        <taxon>Lamiaceae</taxon>
        <taxon>Nepetoideae</taxon>
        <taxon>Mentheae</taxon>
        <taxon>Salviinae</taxon>
        <taxon>Salvia</taxon>
        <taxon>Salvia subgen. Calosphace</taxon>
    </lineage>
</organism>
<dbReference type="PANTHER" id="PTHR46288">
    <property type="entry name" value="PHORBOL-ESTER/DAG-TYPE DOMAIN-CONTAINING PROTEIN"/>
    <property type="match status" value="1"/>
</dbReference>
<name>A0ABD1FY58_SALDI</name>
<evidence type="ECO:0000259" key="2">
    <source>
        <dbReference type="PROSITE" id="PS00028"/>
    </source>
</evidence>
<evidence type="ECO:0000256" key="1">
    <source>
        <dbReference type="ARBA" id="ARBA00022737"/>
    </source>
</evidence>
<dbReference type="InterPro" id="IPR013083">
    <property type="entry name" value="Znf_RING/FYVE/PHD"/>
</dbReference>
<feature type="domain" description="C2H2-type" evidence="2">
    <location>
        <begin position="50"/>
        <end position="70"/>
    </location>
</feature>
<dbReference type="InterPro" id="IPR046349">
    <property type="entry name" value="C1-like_sf"/>
</dbReference>
<evidence type="ECO:0000313" key="4">
    <source>
        <dbReference type="Proteomes" id="UP001567538"/>
    </source>
</evidence>
<dbReference type="PANTHER" id="PTHR46288:SF13">
    <property type="entry name" value="DC1 DOMAIN CONTAINING PROTEIN"/>
    <property type="match status" value="1"/>
</dbReference>
<protein>
    <recommendedName>
        <fullName evidence="2">C2H2-type domain-containing protein</fullName>
    </recommendedName>
</protein>
<keyword evidence="1" id="KW-0677">Repeat</keyword>
<dbReference type="AlphaFoldDB" id="A0ABD1FY58"/>
<reference evidence="3 4" key="1">
    <citation type="submission" date="2024-06" db="EMBL/GenBank/DDBJ databases">
        <title>A chromosome level genome sequence of Diviner's sage (Salvia divinorum).</title>
        <authorList>
            <person name="Ford S.A."/>
            <person name="Ro D.-K."/>
            <person name="Ness R.W."/>
            <person name="Phillips M.A."/>
        </authorList>
    </citation>
    <scope>NUCLEOTIDE SEQUENCE [LARGE SCALE GENOMIC DNA]</scope>
    <source>
        <strain evidence="3">SAF-2024a</strain>
        <tissue evidence="3">Leaf</tissue>
    </source>
</reference>
<gene>
    <name evidence="3" type="ORF">AAHA92_28637</name>
</gene>